<reference evidence="12" key="2">
    <citation type="submission" date="2023-05" db="EMBL/GenBank/DDBJ databases">
        <authorList>
            <consortium name="Lawrence Berkeley National Laboratory"/>
            <person name="Steindorff A."/>
            <person name="Hensen N."/>
            <person name="Bonometti L."/>
            <person name="Westerberg I."/>
            <person name="Brannstrom I.O."/>
            <person name="Guillou S."/>
            <person name="Cros-Aarteil S."/>
            <person name="Calhoun S."/>
            <person name="Haridas S."/>
            <person name="Kuo A."/>
            <person name="Mondo S."/>
            <person name="Pangilinan J."/>
            <person name="Riley R."/>
            <person name="Labutti K."/>
            <person name="Andreopoulos B."/>
            <person name="Lipzen A."/>
            <person name="Chen C."/>
            <person name="Yanf M."/>
            <person name="Daum C."/>
            <person name="Ng V."/>
            <person name="Clum A."/>
            <person name="Ohm R."/>
            <person name="Martin F."/>
            <person name="Silar P."/>
            <person name="Natvig D."/>
            <person name="Lalanne C."/>
            <person name="Gautier V."/>
            <person name="Ament-Velasquez S.L."/>
            <person name="Kruys A."/>
            <person name="Hutchinson M.I."/>
            <person name="Powell A.J."/>
            <person name="Barry K."/>
            <person name="Miller A.N."/>
            <person name="Grigoriev I.V."/>
            <person name="Debuchy R."/>
            <person name="Gladieux P."/>
            <person name="Thoren M.H."/>
            <person name="Johannesson H."/>
        </authorList>
    </citation>
    <scope>NUCLEOTIDE SEQUENCE</scope>
    <source>
        <strain evidence="12">CBS 990.96</strain>
    </source>
</reference>
<feature type="domain" description="RING-type" evidence="10">
    <location>
        <begin position="4"/>
        <end position="57"/>
    </location>
</feature>
<evidence type="ECO:0000256" key="9">
    <source>
        <dbReference type="PROSITE-ProRule" id="PRU00175"/>
    </source>
</evidence>
<evidence type="ECO:0000259" key="10">
    <source>
        <dbReference type="PROSITE" id="PS50089"/>
    </source>
</evidence>
<comment type="catalytic activity">
    <reaction evidence="1">
        <text>[E2 ubiquitin-conjugating enzyme]-S-ubiquitinyl-L-cysteine + [acceptor protein]-L-lysine = [E2 ubiquitin-conjugating enzyme]-L-cysteine + [acceptor protein]-N(6)-ubiquitinyl-L-lysine.</text>
        <dbReference type="EC" id="2.3.2.31"/>
    </reaction>
</comment>
<evidence type="ECO:0000256" key="3">
    <source>
        <dbReference type="ARBA" id="ARBA00022679"/>
    </source>
</evidence>
<evidence type="ECO:0000256" key="7">
    <source>
        <dbReference type="ARBA" id="ARBA00022786"/>
    </source>
</evidence>
<evidence type="ECO:0000259" key="11">
    <source>
        <dbReference type="PROSITE" id="PS51873"/>
    </source>
</evidence>
<dbReference type="InterPro" id="IPR031127">
    <property type="entry name" value="E3_UB_ligase_RBR"/>
</dbReference>
<keyword evidence="5" id="KW-0677">Repeat</keyword>
<name>A0AAN7BJH5_9PEZI</name>
<protein>
    <recommendedName>
        <fullName evidence="2">RBR-type E3 ubiquitin transferase</fullName>
        <ecNumber evidence="2">2.3.2.31</ecNumber>
    </recommendedName>
</protein>
<dbReference type="CDD" id="cd20335">
    <property type="entry name" value="BRcat_RBR"/>
    <property type="match status" value="1"/>
</dbReference>
<organism evidence="12 13">
    <name type="scientific">Podospora fimiseda</name>
    <dbReference type="NCBI Taxonomy" id="252190"/>
    <lineage>
        <taxon>Eukaryota</taxon>
        <taxon>Fungi</taxon>
        <taxon>Dikarya</taxon>
        <taxon>Ascomycota</taxon>
        <taxon>Pezizomycotina</taxon>
        <taxon>Sordariomycetes</taxon>
        <taxon>Sordariomycetidae</taxon>
        <taxon>Sordariales</taxon>
        <taxon>Podosporaceae</taxon>
        <taxon>Podospora</taxon>
    </lineage>
</organism>
<dbReference type="PROSITE" id="PS50089">
    <property type="entry name" value="ZF_RING_2"/>
    <property type="match status" value="1"/>
</dbReference>
<dbReference type="Proteomes" id="UP001301958">
    <property type="component" value="Unassembled WGS sequence"/>
</dbReference>
<dbReference type="EC" id="2.3.2.31" evidence="2"/>
<comment type="caution">
    <text evidence="12">The sequence shown here is derived from an EMBL/GenBank/DDBJ whole genome shotgun (WGS) entry which is preliminary data.</text>
</comment>
<keyword evidence="7" id="KW-0833">Ubl conjugation pathway</keyword>
<feature type="domain" description="RING-type" evidence="11">
    <location>
        <begin position="1"/>
        <end position="201"/>
    </location>
</feature>
<dbReference type="Pfam" id="PF01485">
    <property type="entry name" value="IBR"/>
    <property type="match status" value="1"/>
</dbReference>
<evidence type="ECO:0000256" key="1">
    <source>
        <dbReference type="ARBA" id="ARBA00001798"/>
    </source>
</evidence>
<dbReference type="PROSITE" id="PS51873">
    <property type="entry name" value="TRIAD"/>
    <property type="match status" value="1"/>
</dbReference>
<dbReference type="PANTHER" id="PTHR11685">
    <property type="entry name" value="RBR FAMILY RING FINGER AND IBR DOMAIN-CONTAINING"/>
    <property type="match status" value="1"/>
</dbReference>
<evidence type="ECO:0000256" key="4">
    <source>
        <dbReference type="ARBA" id="ARBA00022723"/>
    </source>
</evidence>
<proteinExistence type="predicted"/>
<evidence type="ECO:0000256" key="8">
    <source>
        <dbReference type="ARBA" id="ARBA00022833"/>
    </source>
</evidence>
<evidence type="ECO:0000256" key="5">
    <source>
        <dbReference type="ARBA" id="ARBA00022737"/>
    </source>
</evidence>
<dbReference type="InterPro" id="IPR044066">
    <property type="entry name" value="TRIAD_supradom"/>
</dbReference>
<dbReference type="GO" id="GO:0016567">
    <property type="term" value="P:protein ubiquitination"/>
    <property type="evidence" value="ECO:0007669"/>
    <property type="project" value="InterPro"/>
</dbReference>
<evidence type="ECO:0000313" key="12">
    <source>
        <dbReference type="EMBL" id="KAK4224441.1"/>
    </source>
</evidence>
<evidence type="ECO:0000256" key="6">
    <source>
        <dbReference type="ARBA" id="ARBA00022771"/>
    </source>
</evidence>
<dbReference type="GO" id="GO:0061630">
    <property type="term" value="F:ubiquitin protein ligase activity"/>
    <property type="evidence" value="ECO:0007669"/>
    <property type="project" value="UniProtKB-EC"/>
</dbReference>
<keyword evidence="13" id="KW-1185">Reference proteome</keyword>
<keyword evidence="8" id="KW-0862">Zinc</keyword>
<evidence type="ECO:0000256" key="2">
    <source>
        <dbReference type="ARBA" id="ARBA00012251"/>
    </source>
</evidence>
<sequence length="201" mass="22753">MFTCIVCESDVSLCEIPIQLHGATCNHLIHTCIPCVHRFIRTAVTSHPRLTPSCPECPMPLSQKTIEYYMDEETKKTLEDRTTSEHLEADDTFVWCAGGCGNGQLHAGGSSQPIVTCKKCGKKTCFVHKCIWHGGVTCEEWEAVLKEDEQAKRRFRDRVDTQLLERINHARDERASETYLEKSPAKKCPKCGVWIEKIGGW</sequence>
<dbReference type="InterPro" id="IPR002867">
    <property type="entry name" value="IBR_dom"/>
</dbReference>
<dbReference type="EMBL" id="MU865392">
    <property type="protein sequence ID" value="KAK4224441.1"/>
    <property type="molecule type" value="Genomic_DNA"/>
</dbReference>
<reference evidence="12" key="1">
    <citation type="journal article" date="2023" name="Mol. Phylogenet. Evol.">
        <title>Genome-scale phylogeny and comparative genomics of the fungal order Sordariales.</title>
        <authorList>
            <person name="Hensen N."/>
            <person name="Bonometti L."/>
            <person name="Westerberg I."/>
            <person name="Brannstrom I.O."/>
            <person name="Guillou S."/>
            <person name="Cros-Aarteil S."/>
            <person name="Calhoun S."/>
            <person name="Haridas S."/>
            <person name="Kuo A."/>
            <person name="Mondo S."/>
            <person name="Pangilinan J."/>
            <person name="Riley R."/>
            <person name="LaButti K."/>
            <person name="Andreopoulos B."/>
            <person name="Lipzen A."/>
            <person name="Chen C."/>
            <person name="Yan M."/>
            <person name="Daum C."/>
            <person name="Ng V."/>
            <person name="Clum A."/>
            <person name="Steindorff A."/>
            <person name="Ohm R.A."/>
            <person name="Martin F."/>
            <person name="Silar P."/>
            <person name="Natvig D.O."/>
            <person name="Lalanne C."/>
            <person name="Gautier V."/>
            <person name="Ament-Velasquez S.L."/>
            <person name="Kruys A."/>
            <person name="Hutchinson M.I."/>
            <person name="Powell A.J."/>
            <person name="Barry K."/>
            <person name="Miller A.N."/>
            <person name="Grigoriev I.V."/>
            <person name="Debuchy R."/>
            <person name="Gladieux P."/>
            <person name="Hiltunen Thoren M."/>
            <person name="Johannesson H."/>
        </authorList>
    </citation>
    <scope>NUCLEOTIDE SEQUENCE</scope>
    <source>
        <strain evidence="12">CBS 990.96</strain>
    </source>
</reference>
<dbReference type="SMART" id="SM00647">
    <property type="entry name" value="IBR"/>
    <property type="match status" value="1"/>
</dbReference>
<gene>
    <name evidence="12" type="ORF">QBC38DRAFT_371010</name>
</gene>
<dbReference type="GO" id="GO:0008270">
    <property type="term" value="F:zinc ion binding"/>
    <property type="evidence" value="ECO:0007669"/>
    <property type="project" value="UniProtKB-KW"/>
</dbReference>
<accession>A0AAN7BJH5</accession>
<keyword evidence="6 9" id="KW-0863">Zinc-finger</keyword>
<keyword evidence="3" id="KW-0808">Transferase</keyword>
<dbReference type="AlphaFoldDB" id="A0AAN7BJH5"/>
<evidence type="ECO:0000313" key="13">
    <source>
        <dbReference type="Proteomes" id="UP001301958"/>
    </source>
</evidence>
<dbReference type="InterPro" id="IPR001841">
    <property type="entry name" value="Znf_RING"/>
</dbReference>
<dbReference type="SUPFAM" id="SSF57850">
    <property type="entry name" value="RING/U-box"/>
    <property type="match status" value="2"/>
</dbReference>
<keyword evidence="4" id="KW-0479">Metal-binding</keyword>